<organism evidence="2 3">
    <name type="scientific">Colletotrichum musicola</name>
    <dbReference type="NCBI Taxonomy" id="2175873"/>
    <lineage>
        <taxon>Eukaryota</taxon>
        <taxon>Fungi</taxon>
        <taxon>Dikarya</taxon>
        <taxon>Ascomycota</taxon>
        <taxon>Pezizomycotina</taxon>
        <taxon>Sordariomycetes</taxon>
        <taxon>Hypocreomycetidae</taxon>
        <taxon>Glomerellales</taxon>
        <taxon>Glomerellaceae</taxon>
        <taxon>Colletotrichum</taxon>
        <taxon>Colletotrichum orchidearum species complex</taxon>
    </lineage>
</organism>
<dbReference type="EMBL" id="WIGM01000439">
    <property type="protein sequence ID" value="KAF6825178.1"/>
    <property type="molecule type" value="Genomic_DNA"/>
</dbReference>
<keyword evidence="3" id="KW-1185">Reference proteome</keyword>
<sequence>MPIIRPPPGTPTTSASNKVTVPWVGPPGGTKPVPLPTWTYTEQPETTYTETPADASFLTLTGVIYTSPTWITTTSPGGNDPTVVPIIQLLSKKKPDDDGLEPIPVPIPVICFNCVPKVKLPKIEIKTPQFCIRIFGLKIGNCPPANDNKPGGGGGGGGEDDPREDDPEPTESASKSKEASSTTTTTTTTSSSSCTATTTISPHCDQHCFVSPVSKTSSSTSFTTSCRTATCRPTVVCSTTVETTTTTTNFITHSATPTYREEFCGSPGSSCIDCAGKPDGGGGGKALAARQYAYVEWNPQPDPELLENSKGLTDPTTWPGGEQNWWDRMWKYVYHYCDGLTAMRKTDLGDNVEVDVGYSTMNHDVFGDKGLAGSTGPFWGCSGILLITKKGIYTSHVWEVPNFSIVGMMPGSFTPDVEFQSGVLDFLENGSEDRNVRYLGVEQLKAQTSIFDDLEENTLAVIINTPCSMRTDSDWRLPLGWLNEQGPAYPKKLEEWRRKVVDLGFPEERIRTNLYNKNRNYWKNYAGKPVKPITPMHGYVPPDNLLTWQYHPAHVVEVVDGVEIVKPMIRVWFENEVIYEQSWCPPGGGSCPMPAAPGKASSVAAGSSEGWGSTAFSPPGNLVGQTSSDDGIGSIGNVTRTGGASQTATTTSPNSSLRSVSTNSLPTTTPTTTTTTTTSPRTTSLSSSSSLTTSVRVSSVVSLSSNKPAPTARPPLVPATVYIFLTKFPHSRTYAGRFDMFAVENIKIEWLDVCSSPVLGYALQTIQSPLKFPPNIKVWHKGLKIFGR</sequence>
<gene>
    <name evidence="2" type="ORF">CMUS01_09929</name>
</gene>
<feature type="region of interest" description="Disordered" evidence="1">
    <location>
        <begin position="594"/>
        <end position="690"/>
    </location>
</feature>
<evidence type="ECO:0000256" key="1">
    <source>
        <dbReference type="SAM" id="MobiDB-lite"/>
    </source>
</evidence>
<name>A0A8H6K5N0_9PEZI</name>
<dbReference type="AlphaFoldDB" id="A0A8H6K5N0"/>
<comment type="caution">
    <text evidence="2">The sequence shown here is derived from an EMBL/GenBank/DDBJ whole genome shotgun (WGS) entry which is preliminary data.</text>
</comment>
<dbReference type="Proteomes" id="UP000639643">
    <property type="component" value="Unassembled WGS sequence"/>
</dbReference>
<feature type="compositionally biased region" description="Pro residues" evidence="1">
    <location>
        <begin position="1"/>
        <end position="10"/>
    </location>
</feature>
<feature type="compositionally biased region" description="Low complexity" evidence="1">
    <location>
        <begin position="179"/>
        <end position="194"/>
    </location>
</feature>
<dbReference type="OrthoDB" id="3886018at2759"/>
<proteinExistence type="predicted"/>
<feature type="region of interest" description="Disordered" evidence="1">
    <location>
        <begin position="143"/>
        <end position="194"/>
    </location>
</feature>
<feature type="region of interest" description="Disordered" evidence="1">
    <location>
        <begin position="1"/>
        <end position="28"/>
    </location>
</feature>
<protein>
    <submittedName>
        <fullName evidence="2">Uncharacterized protein</fullName>
    </submittedName>
</protein>
<feature type="compositionally biased region" description="Acidic residues" evidence="1">
    <location>
        <begin position="158"/>
        <end position="169"/>
    </location>
</feature>
<reference evidence="2" key="1">
    <citation type="journal article" date="2020" name="Phytopathology">
        <title>Genome Sequence Resources of Colletotrichum truncatum, C. plurivorum, C. musicola, and C. sojae: Four Species Pathogenic to Soybean (Glycine max).</title>
        <authorList>
            <person name="Rogerio F."/>
            <person name="Boufleur T.R."/>
            <person name="Ciampi-Guillardi M."/>
            <person name="Sukno S.A."/>
            <person name="Thon M.R."/>
            <person name="Massola Junior N.S."/>
            <person name="Baroncelli R."/>
        </authorList>
    </citation>
    <scope>NUCLEOTIDE SEQUENCE</scope>
    <source>
        <strain evidence="2">LFN0074</strain>
    </source>
</reference>
<accession>A0A8H6K5N0</accession>
<feature type="compositionally biased region" description="Low complexity" evidence="1">
    <location>
        <begin position="659"/>
        <end position="690"/>
    </location>
</feature>
<feature type="compositionally biased region" description="Low complexity" evidence="1">
    <location>
        <begin position="639"/>
        <end position="652"/>
    </location>
</feature>
<evidence type="ECO:0000313" key="3">
    <source>
        <dbReference type="Proteomes" id="UP000639643"/>
    </source>
</evidence>
<evidence type="ECO:0000313" key="2">
    <source>
        <dbReference type="EMBL" id="KAF6825178.1"/>
    </source>
</evidence>